<dbReference type="InterPro" id="IPR025506">
    <property type="entry name" value="Abi_alpha"/>
</dbReference>
<dbReference type="AlphaFoldDB" id="A0AAE6IIS9"/>
<dbReference type="EMBL" id="CP042374">
    <property type="protein sequence ID" value="QEA33116.1"/>
    <property type="molecule type" value="Genomic_DNA"/>
</dbReference>
<evidence type="ECO:0000313" key="2">
    <source>
        <dbReference type="Proteomes" id="UP000321332"/>
    </source>
</evidence>
<dbReference type="Proteomes" id="UP000321332">
    <property type="component" value="Chromosome"/>
</dbReference>
<accession>A0AAE6IIS9</accession>
<gene>
    <name evidence="1" type="ORF">FGL89_02615</name>
</gene>
<sequence length="271" mass="30413">MHSGSGTYVPSVHAKKFKERNMNPDELRVLSDALPETTKEELLNPSAHAVGKGFGGLLYWMFHPLIKLGIRTQSEVETYQKSFEEKAKNIDIENYDSSNLGLAYSTLQSSAGRLDNDVLREMFAQLLTNTLDKTKNSTISPKFKSVLANMSNDEAILLNTLASNKYYKTGFPYLNFYQKTEANGKLDTATDIIGISNGEYIQKHAEISELEIDGIIKTKTDQWFDSGELADQYNLIKEDLNKIPEFSKDEASNGTLMFTDFGQRLVNAILP</sequence>
<evidence type="ECO:0000313" key="1">
    <source>
        <dbReference type="EMBL" id="QEA33116.1"/>
    </source>
</evidence>
<dbReference type="Pfam" id="PF14337">
    <property type="entry name" value="Abi_alpha"/>
    <property type="match status" value="1"/>
</dbReference>
<protein>
    <submittedName>
        <fullName evidence="1">DUF4393 domain-containing protein</fullName>
    </submittedName>
</protein>
<organism evidence="1 2">
    <name type="scientific">Leuconostoc carnosum</name>
    <dbReference type="NCBI Taxonomy" id="1252"/>
    <lineage>
        <taxon>Bacteria</taxon>
        <taxon>Bacillati</taxon>
        <taxon>Bacillota</taxon>
        <taxon>Bacilli</taxon>
        <taxon>Lactobacillales</taxon>
        <taxon>Lactobacillaceae</taxon>
        <taxon>Leuconostoc</taxon>
    </lineage>
</organism>
<reference evidence="1 2" key="1">
    <citation type="submission" date="2019-06" db="EMBL/GenBank/DDBJ databases">
        <title>Genome analyses of bacteria isolated from kimchi.</title>
        <authorList>
            <person name="Lee S."/>
            <person name="Ahn S."/>
            <person name="Roh S."/>
        </authorList>
    </citation>
    <scope>NUCLEOTIDE SEQUENCE [LARGE SCALE GENOMIC DNA]</scope>
    <source>
        <strain evidence="1 2">CBA3620</strain>
    </source>
</reference>
<name>A0AAE6IIS9_LEUCA</name>
<proteinExistence type="predicted"/>